<feature type="domain" description="AI2M/AI1M-like HNH endonuclease" evidence="1">
    <location>
        <begin position="29"/>
        <end position="73"/>
    </location>
</feature>
<dbReference type="InterPro" id="IPR049030">
    <property type="entry name" value="AI2M-like_HNH"/>
</dbReference>
<accession>K1SAI1</accession>
<proteinExistence type="predicted"/>
<reference evidence="2" key="1">
    <citation type="journal article" date="2013" name="Environ. Microbiol.">
        <title>Microbiota from the distal guts of lean and obese adolescents exhibit partial functional redundancy besides clear differences in community structure.</title>
        <authorList>
            <person name="Ferrer M."/>
            <person name="Ruiz A."/>
            <person name="Lanza F."/>
            <person name="Haange S.B."/>
            <person name="Oberbach A."/>
            <person name="Till H."/>
            <person name="Bargiela R."/>
            <person name="Campoy C."/>
            <person name="Segura M.T."/>
            <person name="Richter M."/>
            <person name="von Bergen M."/>
            <person name="Seifert J."/>
            <person name="Suarez A."/>
        </authorList>
    </citation>
    <scope>NUCLEOTIDE SEQUENCE</scope>
</reference>
<protein>
    <recommendedName>
        <fullName evidence="1">AI2M/AI1M-like HNH endonuclease domain-containing protein</fullName>
    </recommendedName>
</protein>
<sequence length="82" mass="9504">MYYTEVNDLSYTIAIPQPTLTERLDARTCELCGKVGPVVMRHVRKLNQLKGKTECDRLMLEKHRKTLVVCEKCYAKIHSHAK</sequence>
<comment type="caution">
    <text evidence="2">The sequence shown here is derived from an EMBL/GenBank/DDBJ whole genome shotgun (WGS) entry which is preliminary data.</text>
</comment>
<dbReference type="Pfam" id="PF21368">
    <property type="entry name" value="AI2M-like_HNH"/>
    <property type="match status" value="1"/>
</dbReference>
<name>K1SAI1_9ZZZZ</name>
<organism evidence="2">
    <name type="scientific">human gut metagenome</name>
    <dbReference type="NCBI Taxonomy" id="408170"/>
    <lineage>
        <taxon>unclassified sequences</taxon>
        <taxon>metagenomes</taxon>
        <taxon>organismal metagenomes</taxon>
    </lineage>
</organism>
<evidence type="ECO:0000259" key="1">
    <source>
        <dbReference type="Pfam" id="PF21368"/>
    </source>
</evidence>
<evidence type="ECO:0000313" key="2">
    <source>
        <dbReference type="EMBL" id="EKC44461.1"/>
    </source>
</evidence>
<gene>
    <name evidence="2" type="ORF">LEA_20636</name>
</gene>
<dbReference type="EMBL" id="AJWY01014184">
    <property type="protein sequence ID" value="EKC44461.1"/>
    <property type="molecule type" value="Genomic_DNA"/>
</dbReference>
<dbReference type="AlphaFoldDB" id="K1SAI1"/>